<dbReference type="InterPro" id="IPR010897">
    <property type="entry name" value="Spore_II_P"/>
</dbReference>
<dbReference type="STRING" id="426128.SAMN05660297_02346"/>
<gene>
    <name evidence="2" type="ORF">SAMN05660297_02346</name>
</gene>
<keyword evidence="1" id="KW-1133">Transmembrane helix</keyword>
<name>A0A1I0E9K2_9FIRM</name>
<keyword evidence="1" id="KW-0812">Transmembrane</keyword>
<reference evidence="2 3" key="1">
    <citation type="submission" date="2016-10" db="EMBL/GenBank/DDBJ databases">
        <authorList>
            <person name="de Groot N.N."/>
        </authorList>
    </citation>
    <scope>NUCLEOTIDE SEQUENCE [LARGE SCALE GENOMIC DNA]</scope>
    <source>
        <strain evidence="2 3">DSM 18979</strain>
    </source>
</reference>
<feature type="transmembrane region" description="Helical" evidence="1">
    <location>
        <begin position="12"/>
        <end position="32"/>
    </location>
</feature>
<sequence length="427" mass="48482">MRKKFSLLKNYQNIIILVLILATLFFFGRMILNKSALSNSFAETENTAIEEIKIEEKKQISSQNIFLVQAIEQVFPSAKMKRSITLKEYMHNMYSSFIYSMFRVDFKNPVTFVQSQFPASLTQDMQMTYATEENPQESPQEISRDIFFVELDDAVATGTSPQEGKVDPEEIQNEDDLGELMQGIYLVGEDNIVDSLNSGSGLTLGNVQKPRTINFEEGKPHILIYHTHGTESYKPASEGNYHTLRKEYSVITIAEIMKAELEKRGYNVIHDTTYHDYPSYSGSYSRSLETAQKILKDNPSIKVVLDVHRDGYDHIETNPNRENIIANNRVTIHGETCTRFQFVIGPASPNRKQVETFASFVKAVSDSKYPGFSKHVLVKPYGSFNQFLADHYGLLEVGSNANTIQEARRTAVYLAEVLADSLDLIKK</sequence>
<accession>A0A1I0E9K2</accession>
<dbReference type="RefSeq" id="WP_090444084.1">
    <property type="nucleotide sequence ID" value="NZ_FOHU01000010.1"/>
</dbReference>
<protein>
    <submittedName>
        <fullName evidence="2">Stage II sporulation protein P</fullName>
    </submittedName>
</protein>
<dbReference type="OrthoDB" id="1633470at2"/>
<evidence type="ECO:0000313" key="2">
    <source>
        <dbReference type="EMBL" id="SET41877.1"/>
    </source>
</evidence>
<dbReference type="EMBL" id="FOHU01000010">
    <property type="protein sequence ID" value="SET41877.1"/>
    <property type="molecule type" value="Genomic_DNA"/>
</dbReference>
<dbReference type="AlphaFoldDB" id="A0A1I0E9K2"/>
<dbReference type="NCBIfam" id="TIGR02867">
    <property type="entry name" value="spore_II_P"/>
    <property type="match status" value="1"/>
</dbReference>
<keyword evidence="3" id="KW-1185">Reference proteome</keyword>
<keyword evidence="1" id="KW-0472">Membrane</keyword>
<dbReference type="Pfam" id="PF07454">
    <property type="entry name" value="SpoIIP"/>
    <property type="match status" value="1"/>
</dbReference>
<dbReference type="Proteomes" id="UP000199568">
    <property type="component" value="Unassembled WGS sequence"/>
</dbReference>
<organism evidence="2 3">
    <name type="scientific">Natronincola peptidivorans</name>
    <dbReference type="NCBI Taxonomy" id="426128"/>
    <lineage>
        <taxon>Bacteria</taxon>
        <taxon>Bacillati</taxon>
        <taxon>Bacillota</taxon>
        <taxon>Clostridia</taxon>
        <taxon>Peptostreptococcales</taxon>
        <taxon>Natronincolaceae</taxon>
        <taxon>Natronincola</taxon>
    </lineage>
</organism>
<proteinExistence type="predicted"/>
<evidence type="ECO:0000256" key="1">
    <source>
        <dbReference type="SAM" id="Phobius"/>
    </source>
</evidence>
<evidence type="ECO:0000313" key="3">
    <source>
        <dbReference type="Proteomes" id="UP000199568"/>
    </source>
</evidence>